<reference evidence="1" key="1">
    <citation type="submission" date="2019-10" db="EMBL/GenBank/DDBJ databases">
        <authorList>
            <consortium name="DOE Joint Genome Institute"/>
            <person name="Kuo A."/>
            <person name="Miyauchi S."/>
            <person name="Kiss E."/>
            <person name="Drula E."/>
            <person name="Kohler A."/>
            <person name="Sanchez-Garcia M."/>
            <person name="Andreopoulos B."/>
            <person name="Barry K.W."/>
            <person name="Bonito G."/>
            <person name="Buee M."/>
            <person name="Carver A."/>
            <person name="Chen C."/>
            <person name="Cichocki N."/>
            <person name="Clum A."/>
            <person name="Culley D."/>
            <person name="Crous P.W."/>
            <person name="Fauchery L."/>
            <person name="Girlanda M."/>
            <person name="Hayes R."/>
            <person name="Keri Z."/>
            <person name="Labutti K."/>
            <person name="Lipzen A."/>
            <person name="Lombard V."/>
            <person name="Magnuson J."/>
            <person name="Maillard F."/>
            <person name="Morin E."/>
            <person name="Murat C."/>
            <person name="Nolan M."/>
            <person name="Ohm R."/>
            <person name="Pangilinan J."/>
            <person name="Pereira M."/>
            <person name="Perotto S."/>
            <person name="Peter M."/>
            <person name="Riley R."/>
            <person name="Sitrit Y."/>
            <person name="Stielow B."/>
            <person name="Szollosi G."/>
            <person name="Zifcakova L."/>
            <person name="Stursova M."/>
            <person name="Spatafora J.W."/>
            <person name="Tedersoo L."/>
            <person name="Vaario L.-M."/>
            <person name="Yamada A."/>
            <person name="Yan M."/>
            <person name="Wang P."/>
            <person name="Xu J."/>
            <person name="Bruns T."/>
            <person name="Baldrian P."/>
            <person name="Vilgalys R."/>
            <person name="Henrissat B."/>
            <person name="Grigoriev I.V."/>
            <person name="Hibbett D."/>
            <person name="Nagy L.G."/>
            <person name="Martin F.M."/>
        </authorList>
    </citation>
    <scope>NUCLEOTIDE SEQUENCE</scope>
    <source>
        <strain evidence="1">P2</strain>
    </source>
</reference>
<reference evidence="1" key="2">
    <citation type="journal article" date="2020" name="Nat. Commun.">
        <title>Large-scale genome sequencing of mycorrhizal fungi provides insights into the early evolution of symbiotic traits.</title>
        <authorList>
            <person name="Miyauchi S."/>
            <person name="Kiss E."/>
            <person name="Kuo A."/>
            <person name="Drula E."/>
            <person name="Kohler A."/>
            <person name="Sanchez-Garcia M."/>
            <person name="Morin E."/>
            <person name="Andreopoulos B."/>
            <person name="Barry K.W."/>
            <person name="Bonito G."/>
            <person name="Buee M."/>
            <person name="Carver A."/>
            <person name="Chen C."/>
            <person name="Cichocki N."/>
            <person name="Clum A."/>
            <person name="Culley D."/>
            <person name="Crous P.W."/>
            <person name="Fauchery L."/>
            <person name="Girlanda M."/>
            <person name="Hayes R.D."/>
            <person name="Keri Z."/>
            <person name="LaButti K."/>
            <person name="Lipzen A."/>
            <person name="Lombard V."/>
            <person name="Magnuson J."/>
            <person name="Maillard F."/>
            <person name="Murat C."/>
            <person name="Nolan M."/>
            <person name="Ohm R.A."/>
            <person name="Pangilinan J."/>
            <person name="Pereira M.F."/>
            <person name="Perotto S."/>
            <person name="Peter M."/>
            <person name="Pfister S."/>
            <person name="Riley R."/>
            <person name="Sitrit Y."/>
            <person name="Stielow J.B."/>
            <person name="Szollosi G."/>
            <person name="Zifcakova L."/>
            <person name="Stursova M."/>
            <person name="Spatafora J.W."/>
            <person name="Tedersoo L."/>
            <person name="Vaario L.M."/>
            <person name="Yamada A."/>
            <person name="Yan M."/>
            <person name="Wang P."/>
            <person name="Xu J."/>
            <person name="Bruns T."/>
            <person name="Baldrian P."/>
            <person name="Vilgalys R."/>
            <person name="Dunand C."/>
            <person name="Henrissat B."/>
            <person name="Grigoriev I.V."/>
            <person name="Hibbett D."/>
            <person name="Nagy L.G."/>
            <person name="Martin F.M."/>
        </authorList>
    </citation>
    <scope>NUCLEOTIDE SEQUENCE</scope>
    <source>
        <strain evidence="1">P2</strain>
    </source>
</reference>
<dbReference type="Proteomes" id="UP000886501">
    <property type="component" value="Unassembled WGS sequence"/>
</dbReference>
<keyword evidence="2" id="KW-1185">Reference proteome</keyword>
<accession>A0ACB6ZSF4</accession>
<evidence type="ECO:0000313" key="2">
    <source>
        <dbReference type="Proteomes" id="UP000886501"/>
    </source>
</evidence>
<comment type="caution">
    <text evidence="1">The sequence shown here is derived from an EMBL/GenBank/DDBJ whole genome shotgun (WGS) entry which is preliminary data.</text>
</comment>
<protein>
    <submittedName>
        <fullName evidence="1">Uncharacterized protein</fullName>
    </submittedName>
</protein>
<evidence type="ECO:0000313" key="1">
    <source>
        <dbReference type="EMBL" id="KAF9652596.1"/>
    </source>
</evidence>
<name>A0ACB6ZSF4_THEGA</name>
<dbReference type="EMBL" id="MU117968">
    <property type="protein sequence ID" value="KAF9652596.1"/>
    <property type="molecule type" value="Genomic_DNA"/>
</dbReference>
<organism evidence="1 2">
    <name type="scientific">Thelephora ganbajun</name>
    <name type="common">Ganba fungus</name>
    <dbReference type="NCBI Taxonomy" id="370292"/>
    <lineage>
        <taxon>Eukaryota</taxon>
        <taxon>Fungi</taxon>
        <taxon>Dikarya</taxon>
        <taxon>Basidiomycota</taxon>
        <taxon>Agaricomycotina</taxon>
        <taxon>Agaricomycetes</taxon>
        <taxon>Thelephorales</taxon>
        <taxon>Thelephoraceae</taxon>
        <taxon>Thelephora</taxon>
    </lineage>
</organism>
<proteinExistence type="predicted"/>
<gene>
    <name evidence="1" type="ORF">BDM02DRAFT_3109165</name>
</gene>
<sequence>MTSRKFTVFIDDVSTAKPRLALKPALTRAREEEAGPSLSATEKENLYPLTGGRLRSSNTVGLKRTSSVLATKLHNPPDTVTKQALALVPSKKRKATFSDGETERSRPKARKVKLTTRQRRSPELASIAEEKDERLARRLSQSDVDSRCYDLTVSPLANVSDAFAQLSPSASRDGKMEATTKRAGSVEPELRDYVRSPADAVAIATPSTPVRRSTRGTSLPPPTLSTPERKRIYASFTFSSPIRGSPERKRKRLATPAFEDLPAAF</sequence>